<dbReference type="PANTHER" id="PTHR31375">
    <property type="match status" value="1"/>
</dbReference>
<name>A0A2K2CA47_POPTR</name>
<protein>
    <submittedName>
        <fullName evidence="9">Uncharacterized protein</fullName>
    </submittedName>
</protein>
<keyword evidence="3" id="KW-0134">Cell wall</keyword>
<keyword evidence="4" id="KW-0964">Secreted</keyword>
<evidence type="ECO:0000256" key="4">
    <source>
        <dbReference type="ARBA" id="ARBA00022525"/>
    </source>
</evidence>
<dbReference type="FunCoup" id="A0A2K2CA47">
    <property type="interactions" value="56"/>
</dbReference>
<evidence type="ECO:0000313" key="10">
    <source>
        <dbReference type="Proteomes" id="UP000006729"/>
    </source>
</evidence>
<dbReference type="FunFam" id="2.160.20.10:FF:000004">
    <property type="entry name" value="Pectin lyase-like superfamily protein"/>
    <property type="match status" value="1"/>
</dbReference>
<sequence>MTRPSLSRICSALFSLQIGLQRSQPPLTLLLSLTVALPRGQDNTTVHHPASLPRSVFLSSYCPSQTPTGSPRPETTTPRRPNQVSISTSHHRSPLYNCQIGHWKKEEQQTITENRPKNRSEKEKRKTKINCCLCIFLLLQ</sequence>
<dbReference type="SMART" id="SM00710">
    <property type="entry name" value="PbH1"/>
    <property type="match status" value="7"/>
</dbReference>
<comment type="caution">
    <text evidence="9">The sequence shown here is derived from an EMBL/GenBank/DDBJ whole genome shotgun (WGS) entry which is preliminary data.</text>
</comment>
<evidence type="ECO:0000313" key="9">
    <source>
        <dbReference type="EMBL" id="PNT58892.2"/>
    </source>
</evidence>
<dbReference type="STRING" id="3694.A0A2K2CA47"/>
<dbReference type="EMBL" id="CM009290">
    <property type="protein sequence ID" value="PNT58892.2"/>
    <property type="molecule type" value="Genomic_DNA"/>
</dbReference>
<dbReference type="Pfam" id="PF00295">
    <property type="entry name" value="Glyco_hydro_28"/>
    <property type="match status" value="1"/>
</dbReference>
<evidence type="ECO:0000256" key="5">
    <source>
        <dbReference type="ARBA" id="ARBA00022801"/>
    </source>
</evidence>
<comment type="similarity">
    <text evidence="2 8">Belongs to the glycosyl hydrolase 28 family.</text>
</comment>
<evidence type="ECO:0000256" key="6">
    <source>
        <dbReference type="ARBA" id="ARBA00023295"/>
    </source>
</evidence>
<proteinExistence type="inferred from homology"/>
<organism evidence="9 10">
    <name type="scientific">Populus trichocarpa</name>
    <name type="common">Western balsam poplar</name>
    <name type="synonym">Populus balsamifera subsp. trichocarpa</name>
    <dbReference type="NCBI Taxonomy" id="3694"/>
    <lineage>
        <taxon>Eukaryota</taxon>
        <taxon>Viridiplantae</taxon>
        <taxon>Streptophyta</taxon>
        <taxon>Embryophyta</taxon>
        <taxon>Tracheophyta</taxon>
        <taxon>Spermatophyta</taxon>
        <taxon>Magnoliopsida</taxon>
        <taxon>eudicotyledons</taxon>
        <taxon>Gunneridae</taxon>
        <taxon>Pentapetalae</taxon>
        <taxon>rosids</taxon>
        <taxon>fabids</taxon>
        <taxon>Malpighiales</taxon>
        <taxon>Salicaceae</taxon>
        <taxon>Saliceae</taxon>
        <taxon>Populus</taxon>
    </lineage>
</organism>
<keyword evidence="10" id="KW-1185">Reference proteome</keyword>
<keyword evidence="7" id="KW-0961">Cell wall biogenesis/degradation</keyword>
<evidence type="ECO:0000256" key="1">
    <source>
        <dbReference type="ARBA" id="ARBA00004191"/>
    </source>
</evidence>
<dbReference type="GO" id="GO:0071555">
    <property type="term" value="P:cell wall organization"/>
    <property type="evidence" value="ECO:0007669"/>
    <property type="project" value="UniProtKB-KW"/>
</dbReference>
<reference evidence="9 10" key="1">
    <citation type="journal article" date="2006" name="Science">
        <title>The genome of black cottonwood, Populus trichocarpa (Torr. &amp; Gray).</title>
        <authorList>
            <person name="Tuskan G.A."/>
            <person name="Difazio S."/>
            <person name="Jansson S."/>
            <person name="Bohlmann J."/>
            <person name="Grigoriev I."/>
            <person name="Hellsten U."/>
            <person name="Putnam N."/>
            <person name="Ralph S."/>
            <person name="Rombauts S."/>
            <person name="Salamov A."/>
            <person name="Schein J."/>
            <person name="Sterck L."/>
            <person name="Aerts A."/>
            <person name="Bhalerao R.R."/>
            <person name="Bhalerao R.P."/>
            <person name="Blaudez D."/>
            <person name="Boerjan W."/>
            <person name="Brun A."/>
            <person name="Brunner A."/>
            <person name="Busov V."/>
            <person name="Campbell M."/>
            <person name="Carlson J."/>
            <person name="Chalot M."/>
            <person name="Chapman J."/>
            <person name="Chen G.L."/>
            <person name="Cooper D."/>
            <person name="Coutinho P.M."/>
            <person name="Couturier J."/>
            <person name="Covert S."/>
            <person name="Cronk Q."/>
            <person name="Cunningham R."/>
            <person name="Davis J."/>
            <person name="Degroeve S."/>
            <person name="Dejardin A."/>
            <person name="Depamphilis C."/>
            <person name="Detter J."/>
            <person name="Dirks B."/>
            <person name="Dubchak I."/>
            <person name="Duplessis S."/>
            <person name="Ehlting J."/>
            <person name="Ellis B."/>
            <person name="Gendler K."/>
            <person name="Goodstein D."/>
            <person name="Gribskov M."/>
            <person name="Grimwood J."/>
            <person name="Groover A."/>
            <person name="Gunter L."/>
            <person name="Hamberger B."/>
            <person name="Heinze B."/>
            <person name="Helariutta Y."/>
            <person name="Henrissat B."/>
            <person name="Holligan D."/>
            <person name="Holt R."/>
            <person name="Huang W."/>
            <person name="Islam-Faridi N."/>
            <person name="Jones S."/>
            <person name="Jones-Rhoades M."/>
            <person name="Jorgensen R."/>
            <person name="Joshi C."/>
            <person name="Kangasjarvi J."/>
            <person name="Karlsson J."/>
            <person name="Kelleher C."/>
            <person name="Kirkpatrick R."/>
            <person name="Kirst M."/>
            <person name="Kohler A."/>
            <person name="Kalluri U."/>
            <person name="Larimer F."/>
            <person name="Leebens-Mack J."/>
            <person name="Leple J.C."/>
            <person name="Locascio P."/>
            <person name="Lou Y."/>
            <person name="Lucas S."/>
            <person name="Martin F."/>
            <person name="Montanini B."/>
            <person name="Napoli C."/>
            <person name="Nelson D.R."/>
            <person name="Nelson C."/>
            <person name="Nieminen K."/>
            <person name="Nilsson O."/>
            <person name="Pereda V."/>
            <person name="Peter G."/>
            <person name="Philippe R."/>
            <person name="Pilate G."/>
            <person name="Poliakov A."/>
            <person name="Razumovskaya J."/>
            <person name="Richardson P."/>
            <person name="Rinaldi C."/>
            <person name="Ritland K."/>
            <person name="Rouze P."/>
            <person name="Ryaboy D."/>
            <person name="Schmutz J."/>
            <person name="Schrader J."/>
            <person name="Segerman B."/>
            <person name="Shin H."/>
            <person name="Siddiqui A."/>
            <person name="Sterky F."/>
            <person name="Terry A."/>
            <person name="Tsai C.J."/>
            <person name="Uberbacher E."/>
            <person name="Unneberg P."/>
            <person name="Vahala J."/>
            <person name="Wall K."/>
            <person name="Wessler S."/>
            <person name="Yang G."/>
            <person name="Yin T."/>
            <person name="Douglas C."/>
            <person name="Marra M."/>
            <person name="Sandberg G."/>
            <person name="Van de Peer Y."/>
            <person name="Rokhsar D."/>
        </authorList>
    </citation>
    <scope>NUCLEOTIDE SEQUENCE [LARGE SCALE GENOMIC DNA]</scope>
    <source>
        <strain evidence="10">cv. Nisqually</strain>
    </source>
</reference>
<dbReference type="GO" id="GO:0004650">
    <property type="term" value="F:polygalacturonase activity"/>
    <property type="evidence" value="ECO:0007669"/>
    <property type="project" value="InterPro"/>
</dbReference>
<evidence type="ECO:0000256" key="8">
    <source>
        <dbReference type="RuleBase" id="RU361169"/>
    </source>
</evidence>
<keyword evidence="5 8" id="KW-0378">Hydrolase</keyword>
<dbReference type="InterPro" id="IPR006626">
    <property type="entry name" value="PbH1"/>
</dbReference>
<dbReference type="Gene3D" id="2.160.20.10">
    <property type="entry name" value="Single-stranded right-handed beta-helix, Pectin lyase-like"/>
    <property type="match status" value="1"/>
</dbReference>
<keyword evidence="6 8" id="KW-0326">Glycosidase</keyword>
<comment type="subcellular location">
    <subcellularLocation>
        <location evidence="1">Secreted</location>
        <location evidence="1">Cell wall</location>
    </subcellularLocation>
</comment>
<dbReference type="InterPro" id="IPR000743">
    <property type="entry name" value="Glyco_hydro_28"/>
</dbReference>
<evidence type="ECO:0000256" key="7">
    <source>
        <dbReference type="ARBA" id="ARBA00023316"/>
    </source>
</evidence>
<evidence type="ECO:0000256" key="3">
    <source>
        <dbReference type="ARBA" id="ARBA00022512"/>
    </source>
</evidence>
<dbReference type="GO" id="GO:0005975">
    <property type="term" value="P:carbohydrate metabolic process"/>
    <property type="evidence" value="ECO:0007669"/>
    <property type="project" value="InterPro"/>
</dbReference>
<dbReference type="InterPro" id="IPR012334">
    <property type="entry name" value="Pectin_lyas_fold"/>
</dbReference>
<dbReference type="Proteomes" id="UP000006729">
    <property type="component" value="Chromosome 1"/>
</dbReference>
<dbReference type="InParanoid" id="A0A2K2CA47"/>
<dbReference type="AlphaFoldDB" id="A0A2K2CA47"/>
<dbReference type="InterPro" id="IPR011050">
    <property type="entry name" value="Pectin_lyase_fold/virulence"/>
</dbReference>
<gene>
    <name evidence="9" type="ORF">POPTR_001G374901v4</name>
</gene>
<dbReference type="SUPFAM" id="SSF51126">
    <property type="entry name" value="Pectin lyase-like"/>
    <property type="match status" value="1"/>
</dbReference>
<accession>A0A2K2CA47</accession>
<evidence type="ECO:0000256" key="2">
    <source>
        <dbReference type="ARBA" id="ARBA00008834"/>
    </source>
</evidence>